<sequence length="385" mass="43507">MLFSANKIQNFLFICAIFVSFFALFSKSTNVKRKCFKRVHASRTFVPEVESSGDPKSVTQRQNTDKGAGGVGTTFRTAKQDVYLWPTLSDHEKLIIRDAFHQIHRRSCIRFNELNYKPWYHHERWSEGRPYVVIRKSKKFFGYSDNKIEEVNKRSLIYLSEKSLSVENVGNSSRGMVMEQLLKFMGFREEFLRPDAPSYLKPIPASGRPSPPSTQPKFSNEQLMWPFDPESISMPALAREWFKLTIYCQARQDADIGAGQRSGILTRWDAIKLNSMYCPKQVGYADPRMGPCVVPRKKLCKDNDGFENGGNGVKKREVPEGCLSLSKLEQNAKSEGNEQMGANGTDKAMNKSNENGINANGTEEGAEEGNSGEVSAKEIADFFNS</sequence>
<feature type="compositionally biased region" description="Basic and acidic residues" evidence="1">
    <location>
        <begin position="375"/>
        <end position="385"/>
    </location>
</feature>
<keyword evidence="3" id="KW-1185">Reference proteome</keyword>
<feature type="region of interest" description="Disordered" evidence="1">
    <location>
        <begin position="48"/>
        <end position="72"/>
    </location>
</feature>
<feature type="region of interest" description="Disordered" evidence="1">
    <location>
        <begin position="333"/>
        <end position="385"/>
    </location>
</feature>
<evidence type="ECO:0000256" key="1">
    <source>
        <dbReference type="SAM" id="MobiDB-lite"/>
    </source>
</evidence>
<proteinExistence type="predicted"/>
<dbReference type="AlphaFoldDB" id="A0ABD2JM90"/>
<protein>
    <submittedName>
        <fullName evidence="2">Uncharacterized protein</fullName>
    </submittedName>
</protein>
<comment type="caution">
    <text evidence="2">The sequence shown here is derived from an EMBL/GenBank/DDBJ whole genome shotgun (WGS) entry which is preliminary data.</text>
</comment>
<accession>A0ABD2JM90</accession>
<feature type="compositionally biased region" description="Low complexity" evidence="1">
    <location>
        <begin position="353"/>
        <end position="373"/>
    </location>
</feature>
<gene>
    <name evidence="2" type="ORF">niasHT_024318</name>
</gene>
<dbReference type="InterPro" id="IPR024079">
    <property type="entry name" value="MetalloPept_cat_dom_sf"/>
</dbReference>
<dbReference type="Gene3D" id="3.40.390.10">
    <property type="entry name" value="Collagenase (Catalytic Domain)"/>
    <property type="match status" value="1"/>
</dbReference>
<reference evidence="2 3" key="1">
    <citation type="submission" date="2024-10" db="EMBL/GenBank/DDBJ databases">
        <authorList>
            <person name="Kim D."/>
        </authorList>
    </citation>
    <scope>NUCLEOTIDE SEQUENCE [LARGE SCALE GENOMIC DNA]</scope>
    <source>
        <strain evidence="2">BH-2024</strain>
    </source>
</reference>
<dbReference type="Proteomes" id="UP001620626">
    <property type="component" value="Unassembled WGS sequence"/>
</dbReference>
<name>A0ABD2JM90_9BILA</name>
<evidence type="ECO:0000313" key="2">
    <source>
        <dbReference type="EMBL" id="KAL3091736.1"/>
    </source>
</evidence>
<evidence type="ECO:0000313" key="3">
    <source>
        <dbReference type="Proteomes" id="UP001620626"/>
    </source>
</evidence>
<organism evidence="2 3">
    <name type="scientific">Heterodera trifolii</name>
    <dbReference type="NCBI Taxonomy" id="157864"/>
    <lineage>
        <taxon>Eukaryota</taxon>
        <taxon>Metazoa</taxon>
        <taxon>Ecdysozoa</taxon>
        <taxon>Nematoda</taxon>
        <taxon>Chromadorea</taxon>
        <taxon>Rhabditida</taxon>
        <taxon>Tylenchina</taxon>
        <taxon>Tylenchomorpha</taxon>
        <taxon>Tylenchoidea</taxon>
        <taxon>Heteroderidae</taxon>
        <taxon>Heteroderinae</taxon>
        <taxon>Heterodera</taxon>
    </lineage>
</organism>
<dbReference type="EMBL" id="JBICBT010000941">
    <property type="protein sequence ID" value="KAL3091736.1"/>
    <property type="molecule type" value="Genomic_DNA"/>
</dbReference>